<gene>
    <name evidence="2" type="ORF">Cabys_4033</name>
</gene>
<organism evidence="2 3">
    <name type="scientific">Caldithrix abyssi DSM 13497</name>
    <dbReference type="NCBI Taxonomy" id="880073"/>
    <lineage>
        <taxon>Bacteria</taxon>
        <taxon>Pseudomonadati</taxon>
        <taxon>Calditrichota</taxon>
        <taxon>Calditrichia</taxon>
        <taxon>Calditrichales</taxon>
        <taxon>Calditrichaceae</taxon>
        <taxon>Caldithrix</taxon>
    </lineage>
</organism>
<evidence type="ECO:0000256" key="1">
    <source>
        <dbReference type="SAM" id="MobiDB-lite"/>
    </source>
</evidence>
<dbReference type="AlphaFoldDB" id="A0A1J1CFI4"/>
<feature type="compositionally biased region" description="Polar residues" evidence="1">
    <location>
        <begin position="38"/>
        <end position="47"/>
    </location>
</feature>
<evidence type="ECO:0000313" key="2">
    <source>
        <dbReference type="EMBL" id="APF20778.1"/>
    </source>
</evidence>
<proteinExistence type="predicted"/>
<dbReference type="Proteomes" id="UP000183868">
    <property type="component" value="Chromosome"/>
</dbReference>
<evidence type="ECO:0000313" key="3">
    <source>
        <dbReference type="Proteomes" id="UP000183868"/>
    </source>
</evidence>
<sequence length="53" mass="6096">MNQDLLDFWINGIIFFAFQNLSLKRDASFNCSKKSRKSFNPENQGSKTIPRAA</sequence>
<dbReference type="KEGG" id="caby:Cabys_4033"/>
<protein>
    <submittedName>
        <fullName evidence="2">Uncharacterized protein</fullName>
    </submittedName>
</protein>
<accession>A0A1J1CFI4</accession>
<reference evidence="2 3" key="1">
    <citation type="submission" date="2016-11" db="EMBL/GenBank/DDBJ databases">
        <title>Genomic analysis of Caldithrix abyssi and proposal of a novel bacterial phylum Caldithrichaeota.</title>
        <authorList>
            <person name="Kublanov I."/>
            <person name="Sigalova O."/>
            <person name="Gavrilov S."/>
            <person name="Lebedinsky A."/>
            <person name="Ivanova N."/>
            <person name="Daum C."/>
            <person name="Reddy T."/>
            <person name="Klenk H.P."/>
            <person name="Goker M."/>
            <person name="Reva O."/>
            <person name="Miroshnichenko M."/>
            <person name="Kyprides N."/>
            <person name="Woyke T."/>
            <person name="Gelfand M."/>
        </authorList>
    </citation>
    <scope>NUCLEOTIDE SEQUENCE [LARGE SCALE GENOMIC DNA]</scope>
    <source>
        <strain evidence="2 3">LF13</strain>
    </source>
</reference>
<dbReference type="EMBL" id="CP018099">
    <property type="protein sequence ID" value="APF20778.1"/>
    <property type="molecule type" value="Genomic_DNA"/>
</dbReference>
<feature type="region of interest" description="Disordered" evidence="1">
    <location>
        <begin position="33"/>
        <end position="53"/>
    </location>
</feature>
<name>A0A1J1CFI4_CALAY</name>